<reference evidence="3 4" key="1">
    <citation type="submission" date="2021-01" db="EMBL/GenBank/DDBJ databases">
        <title>Genomic Encyclopedia of Type Strains, Phase IV (KMG-IV): sequencing the most valuable type-strain genomes for metagenomic binning, comparative biology and taxonomic classification.</title>
        <authorList>
            <person name="Goeker M."/>
        </authorList>
    </citation>
    <scope>NUCLEOTIDE SEQUENCE [LARGE SCALE GENOMIC DNA]</scope>
    <source>
        <strain evidence="3 4">DSM 105453</strain>
    </source>
</reference>
<dbReference type="CDD" id="cd00586">
    <property type="entry name" value="4HBT"/>
    <property type="match status" value="1"/>
</dbReference>
<dbReference type="Proteomes" id="UP000823485">
    <property type="component" value="Unassembled WGS sequence"/>
</dbReference>
<evidence type="ECO:0000256" key="2">
    <source>
        <dbReference type="ARBA" id="ARBA00022801"/>
    </source>
</evidence>
<accession>A0ABS2RAB4</accession>
<dbReference type="EMBL" id="JAFBFH010000029">
    <property type="protein sequence ID" value="MBM7716603.1"/>
    <property type="molecule type" value="Genomic_DNA"/>
</dbReference>
<dbReference type="PIRSF" id="PIRSF003230">
    <property type="entry name" value="YbgC"/>
    <property type="match status" value="1"/>
</dbReference>
<dbReference type="Gene3D" id="3.10.129.10">
    <property type="entry name" value="Hotdog Thioesterase"/>
    <property type="match status" value="1"/>
</dbReference>
<evidence type="ECO:0000313" key="3">
    <source>
        <dbReference type="EMBL" id="MBM7716603.1"/>
    </source>
</evidence>
<proteinExistence type="inferred from homology"/>
<protein>
    <submittedName>
        <fullName evidence="3">Acyl-CoA thioester hydrolase</fullName>
        <ecNumber evidence="3">3.1.2.-</ecNumber>
    </submittedName>
</protein>
<dbReference type="SUPFAM" id="SSF54637">
    <property type="entry name" value="Thioesterase/thiol ester dehydrase-isomerase"/>
    <property type="match status" value="1"/>
</dbReference>
<gene>
    <name evidence="3" type="ORF">JOC94_003624</name>
</gene>
<dbReference type="Pfam" id="PF13279">
    <property type="entry name" value="4HBT_2"/>
    <property type="match status" value="1"/>
</dbReference>
<dbReference type="EC" id="3.1.2.-" evidence="3"/>
<comment type="similarity">
    <text evidence="1">Belongs to the 4-hydroxybenzoyl-CoA thioesterase family.</text>
</comment>
<dbReference type="InterPro" id="IPR050563">
    <property type="entry name" value="4-hydroxybenzoyl-CoA_TE"/>
</dbReference>
<dbReference type="GO" id="GO:0016787">
    <property type="term" value="F:hydrolase activity"/>
    <property type="evidence" value="ECO:0007669"/>
    <property type="project" value="UniProtKB-KW"/>
</dbReference>
<dbReference type="RefSeq" id="WP_205179979.1">
    <property type="nucleotide sequence ID" value="NZ_JAFBFH010000029.1"/>
</dbReference>
<keyword evidence="2 3" id="KW-0378">Hydrolase</keyword>
<dbReference type="PANTHER" id="PTHR31793:SF27">
    <property type="entry name" value="NOVEL THIOESTERASE SUPERFAMILY DOMAIN AND SAPOSIN A-TYPE DOMAIN CONTAINING PROTEIN (0610012H03RIK)"/>
    <property type="match status" value="1"/>
</dbReference>
<keyword evidence="4" id="KW-1185">Reference proteome</keyword>
<dbReference type="InterPro" id="IPR006684">
    <property type="entry name" value="YbgC/YbaW"/>
</dbReference>
<sequence length="153" mass="17979">MSKKNKLNLTDGFPTSVQVQFHEVDAMKIVHHSHYIYWMEIARFQFAKAMMGLSFTDFEKMGVFLPVTKLESNYLQSATLDQEIVIFLKLLERDVAIATFHYDMRDKNSGQKLFEGMTEHAFVDRLDKLLLHYPEKWNEALQLIKQTNPSYIL</sequence>
<organism evidence="3 4">
    <name type="scientific">Siminovitchia thermophila</name>
    <dbReference type="NCBI Taxonomy" id="1245522"/>
    <lineage>
        <taxon>Bacteria</taxon>
        <taxon>Bacillati</taxon>
        <taxon>Bacillota</taxon>
        <taxon>Bacilli</taxon>
        <taxon>Bacillales</taxon>
        <taxon>Bacillaceae</taxon>
        <taxon>Siminovitchia</taxon>
    </lineage>
</organism>
<dbReference type="PANTHER" id="PTHR31793">
    <property type="entry name" value="4-HYDROXYBENZOYL-COA THIOESTERASE FAMILY MEMBER"/>
    <property type="match status" value="1"/>
</dbReference>
<evidence type="ECO:0000256" key="1">
    <source>
        <dbReference type="ARBA" id="ARBA00005953"/>
    </source>
</evidence>
<comment type="caution">
    <text evidence="3">The sequence shown here is derived from an EMBL/GenBank/DDBJ whole genome shotgun (WGS) entry which is preliminary data.</text>
</comment>
<dbReference type="InterPro" id="IPR029069">
    <property type="entry name" value="HotDog_dom_sf"/>
</dbReference>
<name>A0ABS2RAB4_9BACI</name>
<evidence type="ECO:0000313" key="4">
    <source>
        <dbReference type="Proteomes" id="UP000823485"/>
    </source>
</evidence>